<dbReference type="EMBL" id="JACBZY010000001">
    <property type="protein sequence ID" value="NYG98919.1"/>
    <property type="molecule type" value="Genomic_DNA"/>
</dbReference>
<gene>
    <name evidence="1" type="ORF">BJ979_001545</name>
</gene>
<sequence>MSQELQYRISDAANAGVEAADQGDLLAAEVFMRESVSLFTDVELNNQQDVFAYFTCLKNLGDVLADMSATPESEPFRVSAVEATRALFEADPVAHAEHHVKSLLALAKVYRGPICYVIPAHESDDYRPRIIRNLDQMAAVRRQRILNHDEWPLAWIPAPHWHLKSERVLEEAIRTTRTLRATSSDWTPYLALALNLLGEANILGERHGAALAPLNEAEDLYIELVSHGASSDALDMLADTRKLLATARNPTPAFVVFDENFSLRPGR</sequence>
<protein>
    <recommendedName>
        <fullName evidence="3">Tetratricopeptide repeat protein</fullName>
    </recommendedName>
</protein>
<proteinExistence type="predicted"/>
<accession>A0A852YMF5</accession>
<dbReference type="AlphaFoldDB" id="A0A852YMF5"/>
<evidence type="ECO:0000313" key="2">
    <source>
        <dbReference type="Proteomes" id="UP000553888"/>
    </source>
</evidence>
<evidence type="ECO:0000313" key="1">
    <source>
        <dbReference type="EMBL" id="NYG98919.1"/>
    </source>
</evidence>
<reference evidence="1 2" key="1">
    <citation type="submission" date="2020-07" db="EMBL/GenBank/DDBJ databases">
        <title>Sequencing the genomes of 1000 actinobacteria strains.</title>
        <authorList>
            <person name="Klenk H.-P."/>
        </authorList>
    </citation>
    <scope>NUCLEOTIDE SEQUENCE [LARGE SCALE GENOMIC DNA]</scope>
    <source>
        <strain evidence="1 2">DSM 23141</strain>
    </source>
</reference>
<keyword evidence="2" id="KW-1185">Reference proteome</keyword>
<evidence type="ECO:0008006" key="3">
    <source>
        <dbReference type="Google" id="ProtNLM"/>
    </source>
</evidence>
<name>A0A852YMF5_9MICO</name>
<comment type="caution">
    <text evidence="1">The sequence shown here is derived from an EMBL/GenBank/DDBJ whole genome shotgun (WGS) entry which is preliminary data.</text>
</comment>
<dbReference type="Proteomes" id="UP000553888">
    <property type="component" value="Unassembled WGS sequence"/>
</dbReference>
<dbReference type="RefSeq" id="WP_179566790.1">
    <property type="nucleotide sequence ID" value="NZ_JACBZY010000001.1"/>
</dbReference>
<organism evidence="1 2">
    <name type="scientific">Schumannella luteola</name>
    <dbReference type="NCBI Taxonomy" id="472059"/>
    <lineage>
        <taxon>Bacteria</taxon>
        <taxon>Bacillati</taxon>
        <taxon>Actinomycetota</taxon>
        <taxon>Actinomycetes</taxon>
        <taxon>Micrococcales</taxon>
        <taxon>Microbacteriaceae</taxon>
        <taxon>Schumannella</taxon>
    </lineage>
</organism>